<organism evidence="2 3">
    <name type="scientific">Gemmobacter caeni</name>
    <dbReference type="NCBI Taxonomy" id="589035"/>
    <lineage>
        <taxon>Bacteria</taxon>
        <taxon>Pseudomonadati</taxon>
        <taxon>Pseudomonadota</taxon>
        <taxon>Alphaproteobacteria</taxon>
        <taxon>Rhodobacterales</taxon>
        <taxon>Paracoccaceae</taxon>
        <taxon>Gemmobacter</taxon>
    </lineage>
</organism>
<accession>A0A2T6B8S6</accession>
<feature type="transmembrane region" description="Helical" evidence="1">
    <location>
        <begin position="12"/>
        <end position="35"/>
    </location>
</feature>
<gene>
    <name evidence="2" type="ORF">C8N34_102244</name>
</gene>
<keyword evidence="1" id="KW-1133">Transmembrane helix</keyword>
<comment type="caution">
    <text evidence="2">The sequence shown here is derived from an EMBL/GenBank/DDBJ whole genome shotgun (WGS) entry which is preliminary data.</text>
</comment>
<protein>
    <submittedName>
        <fullName evidence="2">Uncharacterized protein</fullName>
    </submittedName>
</protein>
<evidence type="ECO:0000313" key="3">
    <source>
        <dbReference type="Proteomes" id="UP000244224"/>
    </source>
</evidence>
<name>A0A2T6B8S6_9RHOB</name>
<proteinExistence type="predicted"/>
<dbReference type="RefSeq" id="WP_108127885.1">
    <property type="nucleotide sequence ID" value="NZ_QBKP01000002.1"/>
</dbReference>
<dbReference type="EMBL" id="QBKP01000002">
    <property type="protein sequence ID" value="PTX52464.1"/>
    <property type="molecule type" value="Genomic_DNA"/>
</dbReference>
<evidence type="ECO:0000256" key="1">
    <source>
        <dbReference type="SAM" id="Phobius"/>
    </source>
</evidence>
<reference evidence="2 3" key="1">
    <citation type="submission" date="2018-04" db="EMBL/GenBank/DDBJ databases">
        <title>Genomic Encyclopedia of Archaeal and Bacterial Type Strains, Phase II (KMG-II): from individual species to whole genera.</title>
        <authorList>
            <person name="Goeker M."/>
        </authorList>
    </citation>
    <scope>NUCLEOTIDE SEQUENCE [LARGE SCALE GENOMIC DNA]</scope>
    <source>
        <strain evidence="2 3">DSM 21823</strain>
    </source>
</reference>
<keyword evidence="1" id="KW-0472">Membrane</keyword>
<dbReference type="Proteomes" id="UP000244224">
    <property type="component" value="Unassembled WGS sequence"/>
</dbReference>
<dbReference type="AlphaFoldDB" id="A0A2T6B8S6"/>
<sequence length="85" mass="9500">MDKVQRVLGSEIGFPVLILLMNASGLTVMGLANYAREAAPAWHGPMTLFLLMMSGLALRDLIRARRTRRVLAERVRRLPLKDRGA</sequence>
<keyword evidence="1" id="KW-0812">Transmembrane</keyword>
<keyword evidence="3" id="KW-1185">Reference proteome</keyword>
<evidence type="ECO:0000313" key="2">
    <source>
        <dbReference type="EMBL" id="PTX52464.1"/>
    </source>
</evidence>
<feature type="transmembrane region" description="Helical" evidence="1">
    <location>
        <begin position="41"/>
        <end position="62"/>
    </location>
</feature>